<protein>
    <submittedName>
        <fullName evidence="1">Uncharacterized protein</fullName>
    </submittedName>
</protein>
<sequence>MWVYSTGTYRSATVQLRTSPERLESIAGQTQCGEPGTRLAPLGTPQVAAPAGTKGKGVFLHVGPKQPGRGGGQTPRTGHFWTLSHAKQPLNLPWPWQRLPTQVLPNMASPRLTLRRLAAGWFACTQCKNSPRTVLLGARGDS</sequence>
<name>A0A7S1NCY0_9EUGL</name>
<dbReference type="EMBL" id="HBGA01061791">
    <property type="protein sequence ID" value="CAD9011826.1"/>
    <property type="molecule type" value="Transcribed_RNA"/>
</dbReference>
<reference evidence="1" key="1">
    <citation type="submission" date="2021-01" db="EMBL/GenBank/DDBJ databases">
        <authorList>
            <person name="Corre E."/>
            <person name="Pelletier E."/>
            <person name="Niang G."/>
            <person name="Scheremetjew M."/>
            <person name="Finn R."/>
            <person name="Kale V."/>
            <person name="Holt S."/>
            <person name="Cochrane G."/>
            <person name="Meng A."/>
            <person name="Brown T."/>
            <person name="Cohen L."/>
        </authorList>
    </citation>
    <scope>NUCLEOTIDE SEQUENCE</scope>
    <source>
        <strain evidence="1">NIES-381</strain>
    </source>
</reference>
<accession>A0A7S1NCY0</accession>
<dbReference type="AlphaFoldDB" id="A0A7S1NCY0"/>
<proteinExistence type="predicted"/>
<evidence type="ECO:0000313" key="1">
    <source>
        <dbReference type="EMBL" id="CAD9011826.1"/>
    </source>
</evidence>
<organism evidence="1">
    <name type="scientific">Eutreptiella gymnastica</name>
    <dbReference type="NCBI Taxonomy" id="73025"/>
    <lineage>
        <taxon>Eukaryota</taxon>
        <taxon>Discoba</taxon>
        <taxon>Euglenozoa</taxon>
        <taxon>Euglenida</taxon>
        <taxon>Spirocuta</taxon>
        <taxon>Euglenophyceae</taxon>
        <taxon>Eutreptiales</taxon>
        <taxon>Eutreptiaceae</taxon>
        <taxon>Eutreptiella</taxon>
    </lineage>
</organism>
<gene>
    <name evidence="1" type="ORF">EGYM00392_LOCUS22927</name>
</gene>